<dbReference type="SUPFAM" id="SSF117396">
    <property type="entry name" value="TM1631-like"/>
    <property type="match status" value="1"/>
</dbReference>
<dbReference type="PANTHER" id="PTHR30348">
    <property type="entry name" value="UNCHARACTERIZED PROTEIN YECE"/>
    <property type="match status" value="1"/>
</dbReference>
<evidence type="ECO:0000313" key="1">
    <source>
        <dbReference type="EMBL" id="GGB29885.1"/>
    </source>
</evidence>
<gene>
    <name evidence="1" type="ORF">GCM10011489_17620</name>
</gene>
<comment type="caution">
    <text evidence="1">The sequence shown here is derived from an EMBL/GenBank/DDBJ whole genome shotgun (WGS) entry which is preliminary data.</text>
</comment>
<proteinExistence type="predicted"/>
<dbReference type="Pfam" id="PF01904">
    <property type="entry name" value="DUF72"/>
    <property type="match status" value="1"/>
</dbReference>
<reference evidence="1" key="2">
    <citation type="submission" date="2020-09" db="EMBL/GenBank/DDBJ databases">
        <authorList>
            <person name="Sun Q."/>
            <person name="Zhou Y."/>
        </authorList>
    </citation>
    <scope>NUCLEOTIDE SEQUENCE</scope>
    <source>
        <strain evidence="1">CGMCC 1.12827</strain>
    </source>
</reference>
<keyword evidence="2" id="KW-1185">Reference proteome</keyword>
<dbReference type="PANTHER" id="PTHR30348:SF4">
    <property type="entry name" value="DUF72 DOMAIN-CONTAINING PROTEIN"/>
    <property type="match status" value="1"/>
</dbReference>
<dbReference type="AlphaFoldDB" id="A0A916WSA3"/>
<evidence type="ECO:0000313" key="2">
    <source>
        <dbReference type="Proteomes" id="UP000621454"/>
    </source>
</evidence>
<accession>A0A916WSA3</accession>
<name>A0A916WSA3_9ACTN</name>
<dbReference type="EMBL" id="BMGC01000009">
    <property type="protein sequence ID" value="GGB29885.1"/>
    <property type="molecule type" value="Genomic_DNA"/>
</dbReference>
<dbReference type="Gene3D" id="3.20.20.410">
    <property type="entry name" value="Protein of unknown function UPF0759"/>
    <property type="match status" value="1"/>
</dbReference>
<reference evidence="1" key="1">
    <citation type="journal article" date="2014" name="Int. J. Syst. Evol. Microbiol.">
        <title>Complete genome sequence of Corynebacterium casei LMG S-19264T (=DSM 44701T), isolated from a smear-ripened cheese.</title>
        <authorList>
            <consortium name="US DOE Joint Genome Institute (JGI-PGF)"/>
            <person name="Walter F."/>
            <person name="Albersmeier A."/>
            <person name="Kalinowski J."/>
            <person name="Ruckert C."/>
        </authorList>
    </citation>
    <scope>NUCLEOTIDE SEQUENCE</scope>
    <source>
        <strain evidence="1">CGMCC 1.12827</strain>
    </source>
</reference>
<dbReference type="Proteomes" id="UP000621454">
    <property type="component" value="Unassembled WGS sequence"/>
</dbReference>
<sequence length="272" mass="30252">MRVGTSGWVYPPWRKTFYPDGLVQRRELEYLSRTLNSVEINGSFYSLQRPSSYQRWAQQTPADFEFAVKGPRYVTHMRRLVDVDEALANFFASGVLALGAKLGPILWQLPPTLAFDAAVIRDFCARLPRSTGEAARCATHHGPVVEGRALTHTDLDAPMRHAIEPRHPSFTEYAMRETLAGTGVAVVLADSAGTFPVLDVDTADFRYLRLHGDAELYASGYTDAALDDWAARVRRMRSGGHGRAGEDVYVYFDNDAKVRAPFDAAGLLARLE</sequence>
<dbReference type="InterPro" id="IPR036520">
    <property type="entry name" value="UPF0759_sf"/>
</dbReference>
<evidence type="ECO:0008006" key="3">
    <source>
        <dbReference type="Google" id="ProtNLM"/>
    </source>
</evidence>
<dbReference type="InterPro" id="IPR002763">
    <property type="entry name" value="DUF72"/>
</dbReference>
<organism evidence="1 2">
    <name type="scientific">Gordonia jinhuaensis</name>
    <dbReference type="NCBI Taxonomy" id="1517702"/>
    <lineage>
        <taxon>Bacteria</taxon>
        <taxon>Bacillati</taxon>
        <taxon>Actinomycetota</taxon>
        <taxon>Actinomycetes</taxon>
        <taxon>Mycobacteriales</taxon>
        <taxon>Gordoniaceae</taxon>
        <taxon>Gordonia</taxon>
    </lineage>
</organism>
<protein>
    <recommendedName>
        <fullName evidence="3">DUF72 domain-containing protein</fullName>
    </recommendedName>
</protein>